<accession>A0A183H864</accession>
<evidence type="ECO:0000256" key="1">
    <source>
        <dbReference type="SAM" id="Phobius"/>
    </source>
</evidence>
<evidence type="ECO:0000313" key="4">
    <source>
        <dbReference type="WBParaSite" id="OFLC_0000367501-mRNA-1"/>
    </source>
</evidence>
<keyword evidence="1" id="KW-1133">Transmembrane helix</keyword>
<keyword evidence="1" id="KW-0812">Transmembrane</keyword>
<sequence>MKGWKKREWKEEEKDEWDTLTTDQYCLPTVTYLIYYLPVLLMLMLWLAYQCLITASICGHISEQQQFSQVPFKFIPPISRRKYYLSSSLMSSKALFGLLE</sequence>
<reference evidence="4" key="2">
    <citation type="submission" date="2016-06" db="UniProtKB">
        <authorList>
            <consortium name="WormBaseParasite"/>
        </authorList>
    </citation>
    <scope>IDENTIFICATION</scope>
</reference>
<organism evidence="4">
    <name type="scientific">Onchocerca flexuosa</name>
    <dbReference type="NCBI Taxonomy" id="387005"/>
    <lineage>
        <taxon>Eukaryota</taxon>
        <taxon>Metazoa</taxon>
        <taxon>Ecdysozoa</taxon>
        <taxon>Nematoda</taxon>
        <taxon>Chromadorea</taxon>
        <taxon>Rhabditida</taxon>
        <taxon>Spirurina</taxon>
        <taxon>Spiruromorpha</taxon>
        <taxon>Filarioidea</taxon>
        <taxon>Onchocercidae</taxon>
        <taxon>Onchocerca</taxon>
    </lineage>
</organism>
<keyword evidence="1" id="KW-0472">Membrane</keyword>
<dbReference type="Proteomes" id="UP000242913">
    <property type="component" value="Unassembled WGS sequence"/>
</dbReference>
<evidence type="ECO:0000313" key="2">
    <source>
        <dbReference type="EMBL" id="OZC07302.1"/>
    </source>
</evidence>
<keyword evidence="3" id="KW-1185">Reference proteome</keyword>
<reference evidence="2 3" key="1">
    <citation type="submission" date="2015-12" db="EMBL/GenBank/DDBJ databases">
        <title>Draft genome of the nematode, Onchocerca flexuosa.</title>
        <authorList>
            <person name="Mitreva M."/>
        </authorList>
    </citation>
    <scope>NUCLEOTIDE SEQUENCE [LARGE SCALE GENOMIC DNA]</scope>
    <source>
        <strain evidence="2">Red Deer</strain>
    </source>
</reference>
<proteinExistence type="predicted"/>
<dbReference type="AlphaFoldDB" id="A0A183H864"/>
<gene>
    <name evidence="2" type="ORF">X798_05722</name>
</gene>
<name>A0A183H864_9BILA</name>
<feature type="transmembrane region" description="Helical" evidence="1">
    <location>
        <begin position="30"/>
        <end position="49"/>
    </location>
</feature>
<dbReference type="WBParaSite" id="OFLC_0000367501-mRNA-1">
    <property type="protein sequence ID" value="OFLC_0000367501-mRNA-1"/>
    <property type="gene ID" value="OFLC_0000367501"/>
</dbReference>
<dbReference type="EMBL" id="KZ270036">
    <property type="protein sequence ID" value="OZC07302.1"/>
    <property type="molecule type" value="Genomic_DNA"/>
</dbReference>
<protein>
    <submittedName>
        <fullName evidence="2 4">Uncharacterized protein</fullName>
    </submittedName>
</protein>
<evidence type="ECO:0000313" key="3">
    <source>
        <dbReference type="Proteomes" id="UP000242913"/>
    </source>
</evidence>